<name>A0A5E4Q9F8_9NEOP</name>
<evidence type="ECO:0000313" key="2">
    <source>
        <dbReference type="Proteomes" id="UP000324832"/>
    </source>
</evidence>
<gene>
    <name evidence="1" type="ORF">LSINAPIS_LOCUS5758</name>
</gene>
<accession>A0A5E4Q9F8</accession>
<dbReference type="Proteomes" id="UP000324832">
    <property type="component" value="Unassembled WGS sequence"/>
</dbReference>
<organism evidence="1 2">
    <name type="scientific">Leptidea sinapis</name>
    <dbReference type="NCBI Taxonomy" id="189913"/>
    <lineage>
        <taxon>Eukaryota</taxon>
        <taxon>Metazoa</taxon>
        <taxon>Ecdysozoa</taxon>
        <taxon>Arthropoda</taxon>
        <taxon>Hexapoda</taxon>
        <taxon>Insecta</taxon>
        <taxon>Pterygota</taxon>
        <taxon>Neoptera</taxon>
        <taxon>Endopterygota</taxon>
        <taxon>Lepidoptera</taxon>
        <taxon>Glossata</taxon>
        <taxon>Ditrysia</taxon>
        <taxon>Papilionoidea</taxon>
        <taxon>Pieridae</taxon>
        <taxon>Dismorphiinae</taxon>
        <taxon>Leptidea</taxon>
    </lineage>
</organism>
<dbReference type="EMBL" id="FZQP02001697">
    <property type="protein sequence ID" value="VVC93607.1"/>
    <property type="molecule type" value="Genomic_DNA"/>
</dbReference>
<reference evidence="1 2" key="1">
    <citation type="submission" date="2017-07" db="EMBL/GenBank/DDBJ databases">
        <authorList>
            <person name="Talla V."/>
            <person name="Backstrom N."/>
        </authorList>
    </citation>
    <scope>NUCLEOTIDE SEQUENCE [LARGE SCALE GENOMIC DNA]</scope>
</reference>
<dbReference type="AlphaFoldDB" id="A0A5E4Q9F8"/>
<sequence length="149" mass="15704">MREAVGEVVVAGCWLAAAAVWRAPRVSSAGALLRAVLRGASDHQVLDIERRGVVSLRDVIACVRDVWRRSAAGADDGGEETPDEARQAALLVAGRALAAAECQPGSADDARALLAVLALPPAHHHRNTPEHLKVLVGASKLQILFSQLQ</sequence>
<proteinExistence type="predicted"/>
<protein>
    <submittedName>
        <fullName evidence="1">Uncharacterized protein</fullName>
    </submittedName>
</protein>
<keyword evidence="2" id="KW-1185">Reference proteome</keyword>
<evidence type="ECO:0000313" key="1">
    <source>
        <dbReference type="EMBL" id="VVC93607.1"/>
    </source>
</evidence>